<dbReference type="InParanoid" id="A0A1X7TQS2"/>
<dbReference type="InterPro" id="IPR036770">
    <property type="entry name" value="Ankyrin_rpt-contain_sf"/>
</dbReference>
<dbReference type="PANTHER" id="PTHR24198">
    <property type="entry name" value="ANKYRIN REPEAT AND PROTEIN KINASE DOMAIN-CONTAINING PROTEIN"/>
    <property type="match status" value="1"/>
</dbReference>
<dbReference type="SUPFAM" id="SSF48403">
    <property type="entry name" value="Ankyrin repeat"/>
    <property type="match status" value="2"/>
</dbReference>
<dbReference type="SMART" id="SM00248">
    <property type="entry name" value="ANK"/>
    <property type="match status" value="12"/>
</dbReference>
<evidence type="ECO:0000256" key="2">
    <source>
        <dbReference type="ARBA" id="ARBA00023043"/>
    </source>
</evidence>
<dbReference type="EnsemblMetazoa" id="Aqu2.1.17246_001">
    <property type="protein sequence ID" value="Aqu2.1.17246_001"/>
    <property type="gene ID" value="Aqu2.1.17246"/>
</dbReference>
<feature type="repeat" description="ANK" evidence="3">
    <location>
        <begin position="351"/>
        <end position="372"/>
    </location>
</feature>
<dbReference type="InterPro" id="IPR011029">
    <property type="entry name" value="DEATH-like_dom_sf"/>
</dbReference>
<dbReference type="PROSITE" id="PS50088">
    <property type="entry name" value="ANK_REPEAT"/>
    <property type="match status" value="3"/>
</dbReference>
<feature type="region of interest" description="Disordered" evidence="4">
    <location>
        <begin position="121"/>
        <end position="147"/>
    </location>
</feature>
<reference evidence="5" key="1">
    <citation type="submission" date="2017-05" db="UniProtKB">
        <authorList>
            <consortium name="EnsemblMetazoa"/>
        </authorList>
    </citation>
    <scope>IDENTIFICATION</scope>
</reference>
<accession>A0A1X7TQS2</accession>
<dbReference type="Pfam" id="PF12796">
    <property type="entry name" value="Ank_2"/>
    <property type="match status" value="3"/>
</dbReference>
<evidence type="ECO:0000256" key="3">
    <source>
        <dbReference type="PROSITE-ProRule" id="PRU00023"/>
    </source>
</evidence>
<dbReference type="Gene3D" id="1.25.40.20">
    <property type="entry name" value="Ankyrin repeat-containing domain"/>
    <property type="match status" value="3"/>
</dbReference>
<evidence type="ECO:0000256" key="1">
    <source>
        <dbReference type="ARBA" id="ARBA00022737"/>
    </source>
</evidence>
<dbReference type="eggNOG" id="KOG4177">
    <property type="taxonomic scope" value="Eukaryota"/>
</dbReference>
<proteinExistence type="predicted"/>
<sequence>MAGVEAVTASNHSFSLDFVDVCDKELNIKDFYPVYDKIKPLSSRWKSIAISFRLRIDTIRTIEANYRGDAVSCLQEVLECWLKKDYDDYQTNGIPCWRRVCVAVKEGGGDSALADEIAREHPLPAMPPAGSTSSKEKSTTLETDEVAMSPASTDRAKVYVDHPEINHPLAKKIYELQDEFSDALQLTMESFLKKPALPKILNYLTMHVHALLGPIRKNNPAAVQAVREEFSDIESMSYLLVIWQDKYVSWFNYELIIKLVRVFLSDNRTLKRTWSAYDEKLKDYFINSGGLLKDADAVQFGVQGVPPDICDPLWYENTSTPLHEAAWRGLKDEVQWLLDKFGSSTYHHGLHGWTPLHSASYGRHIEILQLLIHQCGIDPNEDTCDVPPDQPDNSNNTALLYSAMGGHSDLVEFYIERNCNTSQINYYSESLSLLACQSGELALVHKLESLNLFSPDDTTKSGAGILHYTCCSMNNKSVELFKYLLNRYQLFIDVKDRYGRTPLQFASWFASSSVVEYIKASTCPNFDINATTNDGQSLLHWASHNGSTLLVKALEEYNINCTLTNDGRSPVHYAAWSGSTSVLSYIISQYNLNANDTDTYGYTPLVYSCQSGSINSVKYLINNHNSDPNITDKYGMTCLHCSCRNGHIDITQYLIEVQHCDINKTDIEGRTLVHHAAWSGNFDLVEYLITEQGLSPTAVTKYGLTALHYASGSLNLSLVKELITTYQLDPHKTDSNGKLPIHYAAESGDILLLELYMKNYKCSLSLTDNKGWN</sequence>
<protein>
    <submittedName>
        <fullName evidence="5">Uncharacterized protein</fullName>
    </submittedName>
</protein>
<keyword evidence="1" id="KW-0677">Repeat</keyword>
<evidence type="ECO:0000256" key="4">
    <source>
        <dbReference type="SAM" id="MobiDB-lite"/>
    </source>
</evidence>
<feature type="repeat" description="ANK" evidence="3">
    <location>
        <begin position="566"/>
        <end position="599"/>
    </location>
</feature>
<dbReference type="InterPro" id="IPR002110">
    <property type="entry name" value="Ankyrin_rpt"/>
</dbReference>
<dbReference type="PANTHER" id="PTHR24198:SF165">
    <property type="entry name" value="ANKYRIN REPEAT-CONTAINING PROTEIN-RELATED"/>
    <property type="match status" value="1"/>
</dbReference>
<evidence type="ECO:0000313" key="5">
    <source>
        <dbReference type="EnsemblMetazoa" id="Aqu2.1.17246_001"/>
    </source>
</evidence>
<keyword evidence="2 3" id="KW-0040">ANK repeat</keyword>
<dbReference type="PROSITE" id="PS50297">
    <property type="entry name" value="ANK_REP_REGION"/>
    <property type="match status" value="2"/>
</dbReference>
<dbReference type="Gene3D" id="1.10.533.10">
    <property type="entry name" value="Death Domain, Fas"/>
    <property type="match status" value="1"/>
</dbReference>
<dbReference type="AlphaFoldDB" id="A0A1X7TQS2"/>
<organism evidence="5">
    <name type="scientific">Amphimedon queenslandica</name>
    <name type="common">Sponge</name>
    <dbReference type="NCBI Taxonomy" id="400682"/>
    <lineage>
        <taxon>Eukaryota</taxon>
        <taxon>Metazoa</taxon>
        <taxon>Porifera</taxon>
        <taxon>Demospongiae</taxon>
        <taxon>Heteroscleromorpha</taxon>
        <taxon>Haplosclerida</taxon>
        <taxon>Niphatidae</taxon>
        <taxon>Amphimedon</taxon>
    </lineage>
</organism>
<dbReference type="CDD" id="cd01670">
    <property type="entry name" value="Death"/>
    <property type="match status" value="1"/>
</dbReference>
<name>A0A1X7TQS2_AMPQE</name>
<feature type="repeat" description="ANK" evidence="3">
    <location>
        <begin position="668"/>
        <end position="689"/>
    </location>
</feature>